<evidence type="ECO:0000313" key="2">
    <source>
        <dbReference type="Proteomes" id="UP000201861"/>
    </source>
</evidence>
<gene>
    <name evidence="1" type="primary">pkip</name>
</gene>
<accession>A0A162GU56</accession>
<reference evidence="1" key="1">
    <citation type="submission" date="2017-04" db="EMBL/GenBank/DDBJ databases">
        <title>Complete genome sequence of Urbanus proteus nucleopolyhedrovirus (UrprNPV).</title>
        <authorList>
            <person name="Santos E.R."/>
            <person name="Melo F.L."/>
            <person name="Sosa-Gomez D.R."/>
            <person name="Ribeiro B.M."/>
            <person name="Ardisson-Araujo D.M.P."/>
        </authorList>
    </citation>
    <scope>NUCLEOTIDE SEQUENCE [LARGE SCALE GENOMIC DNA]</scope>
    <source>
        <strain evidence="1">Southern Brazil</strain>
    </source>
</reference>
<evidence type="ECO:0000313" key="1">
    <source>
        <dbReference type="EMBL" id="AKR17324.1"/>
    </source>
</evidence>
<dbReference type="Proteomes" id="UP000201861">
    <property type="component" value="Segment"/>
</dbReference>
<dbReference type="Pfam" id="PF06878">
    <property type="entry name" value="Pkip-1"/>
    <property type="match status" value="1"/>
</dbReference>
<sequence length="176" mass="21067">MSNEAINIIESLHQKITTLDEEYKKRVMAFFKNTKKSNSLALQNELYTLYAKKYSLEIQLLNVEKYLNANKMEQINFINSMVELNTPPFVIDQCYENSECDYFLNKYNYDVFNDSLQQAINNNLKRFKSVLIQFIDKRNSYRKKQKDYVLTELVLLKCTLIKHIYFIEKLVEINKQ</sequence>
<dbReference type="RefSeq" id="YP_009250089.1">
    <property type="nucleotide sequence ID" value="NC_029997.2"/>
</dbReference>
<dbReference type="OrthoDB" id="12745at10239"/>
<protein>
    <submittedName>
        <fullName evidence="1">PKIP</fullName>
    </submittedName>
</protein>
<name>A0A162GU56_9ABAC</name>
<dbReference type="EMBL" id="KR011717">
    <property type="protein sequence ID" value="AKR17324.1"/>
    <property type="molecule type" value="Genomic_DNA"/>
</dbReference>
<dbReference type="KEGG" id="vg:27429844"/>
<organism evidence="1 2">
    <name type="scientific">Urbanus proteus nucleopolyhedrovirus</name>
    <dbReference type="NCBI Taxonomy" id="1675866"/>
    <lineage>
        <taxon>Viruses</taxon>
        <taxon>Viruses incertae sedis</taxon>
        <taxon>Naldaviricetes</taxon>
        <taxon>Lefavirales</taxon>
        <taxon>Baculoviridae</taxon>
        <taxon>Alphabaculovirus</taxon>
        <taxon>Alphabaculovirus urprotei</taxon>
    </lineage>
</organism>
<keyword evidence="2" id="KW-1185">Reference proteome</keyword>
<proteinExistence type="predicted"/>
<dbReference type="GeneID" id="27429844"/>
<dbReference type="InterPro" id="IPR009672">
    <property type="entry name" value="Pkip-1"/>
</dbReference>